<accession>A0A8J2SWH3</accession>
<dbReference type="PROSITE" id="PS01096">
    <property type="entry name" value="PPIC_PPIASE_1"/>
    <property type="match status" value="1"/>
</dbReference>
<organism evidence="8 9">
    <name type="scientific">Pelagomonas calceolata</name>
    <dbReference type="NCBI Taxonomy" id="35677"/>
    <lineage>
        <taxon>Eukaryota</taxon>
        <taxon>Sar</taxon>
        <taxon>Stramenopiles</taxon>
        <taxon>Ochrophyta</taxon>
        <taxon>Pelagophyceae</taxon>
        <taxon>Pelagomonadales</taxon>
        <taxon>Pelagomonadaceae</taxon>
        <taxon>Pelagomonas</taxon>
    </lineage>
</organism>
<proteinExistence type="inferred from homology"/>
<comment type="function">
    <text evidence="4">PPIases accelerate the folding of proteins. It prefers amino acid residues with hydrophobic side chains like leucine and phenylalanine in the P1 position of the peptides substrates.</text>
</comment>
<feature type="domain" description="PpiC" evidence="7">
    <location>
        <begin position="52"/>
        <end position="143"/>
    </location>
</feature>
<reference evidence="8" key="1">
    <citation type="submission" date="2021-11" db="EMBL/GenBank/DDBJ databases">
        <authorList>
            <consortium name="Genoscope - CEA"/>
            <person name="William W."/>
        </authorList>
    </citation>
    <scope>NUCLEOTIDE SEQUENCE</scope>
</reference>
<comment type="similarity">
    <text evidence="2">Belongs to the PpiC/parvulin rotamase family.</text>
</comment>
<dbReference type="InterPro" id="IPR052204">
    <property type="entry name" value="PpiC/parvulin_rotamase"/>
</dbReference>
<dbReference type="GO" id="GO:0003755">
    <property type="term" value="F:peptidyl-prolyl cis-trans isomerase activity"/>
    <property type="evidence" value="ECO:0007669"/>
    <property type="project" value="UniProtKB-UniRule"/>
</dbReference>
<keyword evidence="3" id="KW-0963">Cytoplasm</keyword>
<dbReference type="PROSITE" id="PS50198">
    <property type="entry name" value="PPIC_PPIASE_2"/>
    <property type="match status" value="1"/>
</dbReference>
<evidence type="ECO:0000256" key="1">
    <source>
        <dbReference type="ARBA" id="ARBA00004496"/>
    </source>
</evidence>
<dbReference type="PANTHER" id="PTHR43629">
    <property type="entry name" value="PEPTIDYL-PROLYL CIS-TRANS ISOMERASE"/>
    <property type="match status" value="1"/>
</dbReference>
<evidence type="ECO:0000256" key="6">
    <source>
        <dbReference type="RuleBase" id="RU363014"/>
    </source>
</evidence>
<comment type="caution">
    <text evidence="8">The sequence shown here is derived from an EMBL/GenBank/DDBJ whole genome shotgun (WGS) entry which is preliminary data.</text>
</comment>
<protein>
    <recommendedName>
        <fullName evidence="6">Peptidyl-prolyl cis-trans isomerase</fullName>
        <ecNumber evidence="6">5.2.1.8</ecNumber>
    </recommendedName>
</protein>
<evidence type="ECO:0000256" key="2">
    <source>
        <dbReference type="ARBA" id="ARBA00007656"/>
    </source>
</evidence>
<evidence type="ECO:0000256" key="3">
    <source>
        <dbReference type="ARBA" id="ARBA00022490"/>
    </source>
</evidence>
<evidence type="ECO:0000256" key="5">
    <source>
        <dbReference type="PROSITE-ProRule" id="PRU00278"/>
    </source>
</evidence>
<keyword evidence="5 6" id="KW-0413">Isomerase</keyword>
<evidence type="ECO:0000313" key="9">
    <source>
        <dbReference type="Proteomes" id="UP000789595"/>
    </source>
</evidence>
<keyword evidence="5 6" id="KW-0697">Rotamase</keyword>
<evidence type="ECO:0000256" key="4">
    <source>
        <dbReference type="ARBA" id="ARBA00046231"/>
    </source>
</evidence>
<dbReference type="OrthoDB" id="1911748at2759"/>
<dbReference type="Gene3D" id="3.10.50.40">
    <property type="match status" value="1"/>
</dbReference>
<comment type="subcellular location">
    <subcellularLocation>
        <location evidence="1">Cytoplasm</location>
    </subcellularLocation>
</comment>
<dbReference type="Proteomes" id="UP000789595">
    <property type="component" value="Unassembled WGS sequence"/>
</dbReference>
<dbReference type="SUPFAM" id="SSF54534">
    <property type="entry name" value="FKBP-like"/>
    <property type="match status" value="1"/>
</dbReference>
<dbReference type="InterPro" id="IPR000297">
    <property type="entry name" value="PPIase_PpiC"/>
</dbReference>
<dbReference type="EC" id="5.2.1.8" evidence="6"/>
<gene>
    <name evidence="8" type="ORF">PECAL_5P08790</name>
</gene>
<dbReference type="GO" id="GO:0005737">
    <property type="term" value="C:cytoplasm"/>
    <property type="evidence" value="ECO:0007669"/>
    <property type="project" value="UniProtKB-SubCell"/>
</dbReference>
<feature type="chain" id="PRO_5035337498" description="Peptidyl-prolyl cis-trans isomerase" evidence="6">
    <location>
        <begin position="18"/>
        <end position="157"/>
    </location>
</feature>
<dbReference type="PANTHER" id="PTHR43629:SF2">
    <property type="entry name" value="RHODANESE-LIKE_PPIC DOMAIN-CONTAINING PROTEIN 12, CHLOROPLASTIC"/>
    <property type="match status" value="1"/>
</dbReference>
<name>A0A8J2SWH3_9STRA</name>
<dbReference type="EMBL" id="CAKKNE010000005">
    <property type="protein sequence ID" value="CAH0376306.1"/>
    <property type="molecule type" value="Genomic_DNA"/>
</dbReference>
<evidence type="ECO:0000313" key="8">
    <source>
        <dbReference type="EMBL" id="CAH0376306.1"/>
    </source>
</evidence>
<dbReference type="Pfam" id="PF00639">
    <property type="entry name" value="Rotamase"/>
    <property type="match status" value="1"/>
</dbReference>
<dbReference type="InterPro" id="IPR046357">
    <property type="entry name" value="PPIase_dom_sf"/>
</dbReference>
<dbReference type="AlphaFoldDB" id="A0A8J2SWH3"/>
<evidence type="ECO:0000259" key="7">
    <source>
        <dbReference type="PROSITE" id="PS50198"/>
    </source>
</evidence>
<sequence length="157" mass="17335">MARRCLLSFALLQTAAALAPVVPRHRSLTRPTRLRGMFDFIADAFKNEQFDDRRATARHILVKTLDECDSVMGEIAQGMPFADAAAKFSTCPSAKSGGSLGSFEPGKMVREFDEVCFDPDVPVGEVTGPVRTQFGYHLILVEDRFQNMDRTEGSGVF</sequence>
<keyword evidence="9" id="KW-1185">Reference proteome</keyword>
<comment type="catalytic activity">
    <reaction evidence="6">
        <text>[protein]-peptidylproline (omega=180) = [protein]-peptidylproline (omega=0)</text>
        <dbReference type="Rhea" id="RHEA:16237"/>
        <dbReference type="Rhea" id="RHEA-COMP:10747"/>
        <dbReference type="Rhea" id="RHEA-COMP:10748"/>
        <dbReference type="ChEBI" id="CHEBI:83833"/>
        <dbReference type="ChEBI" id="CHEBI:83834"/>
        <dbReference type="EC" id="5.2.1.8"/>
    </reaction>
</comment>
<dbReference type="InterPro" id="IPR023058">
    <property type="entry name" value="PPIase_PpiC_CS"/>
</dbReference>
<keyword evidence="6" id="KW-0732">Signal</keyword>
<feature type="signal peptide" evidence="6">
    <location>
        <begin position="1"/>
        <end position="17"/>
    </location>
</feature>